<gene>
    <name evidence="1" type="ORF">NSPZN2_150015</name>
</gene>
<evidence type="ECO:0000313" key="1">
    <source>
        <dbReference type="EMBL" id="CAE6741844.1"/>
    </source>
</evidence>
<evidence type="ECO:0008006" key="3">
    <source>
        <dbReference type="Google" id="ProtNLM"/>
    </source>
</evidence>
<accession>A0ABM8RAH9</accession>
<sequence>MPRILLGGGLLLALLAGCAEGRWVQAGKTDAHTQDDWEQCKAEVLSGQEHQKDTMAGGINLSGCMQAKGYRYVDGQPPQRSRGDTSASH</sequence>
<dbReference type="RefSeq" id="WP_213042045.1">
    <property type="nucleotide sequence ID" value="NZ_CAJNBJ010000007.1"/>
</dbReference>
<reference evidence="1 2" key="1">
    <citation type="submission" date="2021-02" db="EMBL/GenBank/DDBJ databases">
        <authorList>
            <person name="Han P."/>
        </authorList>
    </citation>
    <scope>NUCLEOTIDE SEQUENCE [LARGE SCALE GENOMIC DNA]</scope>
    <source>
        <strain evidence="1">Candidatus Nitrospira sp. ZN2</strain>
    </source>
</reference>
<comment type="caution">
    <text evidence="1">The sequence shown here is derived from an EMBL/GenBank/DDBJ whole genome shotgun (WGS) entry which is preliminary data.</text>
</comment>
<dbReference type="Proteomes" id="UP000675880">
    <property type="component" value="Unassembled WGS sequence"/>
</dbReference>
<organism evidence="1 2">
    <name type="scientific">Nitrospira defluvii</name>
    <dbReference type="NCBI Taxonomy" id="330214"/>
    <lineage>
        <taxon>Bacteria</taxon>
        <taxon>Pseudomonadati</taxon>
        <taxon>Nitrospirota</taxon>
        <taxon>Nitrospiria</taxon>
        <taxon>Nitrospirales</taxon>
        <taxon>Nitrospiraceae</taxon>
        <taxon>Nitrospira</taxon>
    </lineage>
</organism>
<protein>
    <recommendedName>
        <fullName evidence="3">Lipoprotein</fullName>
    </recommendedName>
</protein>
<evidence type="ECO:0000313" key="2">
    <source>
        <dbReference type="Proteomes" id="UP000675880"/>
    </source>
</evidence>
<name>A0ABM8RAH9_9BACT</name>
<dbReference type="EMBL" id="CAJNBJ010000007">
    <property type="protein sequence ID" value="CAE6741844.1"/>
    <property type="molecule type" value="Genomic_DNA"/>
</dbReference>
<dbReference type="PROSITE" id="PS51257">
    <property type="entry name" value="PROKAR_LIPOPROTEIN"/>
    <property type="match status" value="1"/>
</dbReference>
<keyword evidence="2" id="KW-1185">Reference proteome</keyword>
<proteinExistence type="predicted"/>